<evidence type="ECO:0000313" key="3">
    <source>
        <dbReference type="Proteomes" id="UP000193570"/>
    </source>
</evidence>
<keyword evidence="1" id="KW-0472">Membrane</keyword>
<dbReference type="EMBL" id="FWFK01000004">
    <property type="protein sequence ID" value="SLN46855.1"/>
    <property type="molecule type" value="Genomic_DNA"/>
</dbReference>
<evidence type="ECO:0000256" key="1">
    <source>
        <dbReference type="SAM" id="Phobius"/>
    </source>
</evidence>
<keyword evidence="3" id="KW-1185">Reference proteome</keyword>
<feature type="transmembrane region" description="Helical" evidence="1">
    <location>
        <begin position="12"/>
        <end position="29"/>
    </location>
</feature>
<proteinExistence type="predicted"/>
<dbReference type="AlphaFoldDB" id="A0A1X6ZBD0"/>
<reference evidence="2 3" key="1">
    <citation type="submission" date="2017-03" db="EMBL/GenBank/DDBJ databases">
        <authorList>
            <person name="Afonso C.L."/>
            <person name="Miller P.J."/>
            <person name="Scott M.A."/>
            <person name="Spackman E."/>
            <person name="Goraichik I."/>
            <person name="Dimitrov K.M."/>
            <person name="Suarez D.L."/>
            <person name="Swayne D.E."/>
        </authorList>
    </citation>
    <scope>NUCLEOTIDE SEQUENCE [LARGE SCALE GENOMIC DNA]</scope>
    <source>
        <strain evidence="2 3">CECT 8625</strain>
    </source>
</reference>
<sequence length="75" mass="8234">MISHETRSMRIFAMATIGLLLVGISMLAAPTIGTWSVPLAILAALLLLRAVLLAIMLDRPSARDRHLPEKSSFHR</sequence>
<dbReference type="Proteomes" id="UP000193570">
    <property type="component" value="Unassembled WGS sequence"/>
</dbReference>
<keyword evidence="1" id="KW-1133">Transmembrane helix</keyword>
<keyword evidence="1" id="KW-0812">Transmembrane</keyword>
<evidence type="ECO:0000313" key="2">
    <source>
        <dbReference type="EMBL" id="SLN46855.1"/>
    </source>
</evidence>
<accession>A0A1X6ZBD0</accession>
<gene>
    <name evidence="2" type="ORF">ROJ8625_02269</name>
</gene>
<organism evidence="2 3">
    <name type="scientific">Roseivivax jejudonensis</name>
    <dbReference type="NCBI Taxonomy" id="1529041"/>
    <lineage>
        <taxon>Bacteria</taxon>
        <taxon>Pseudomonadati</taxon>
        <taxon>Pseudomonadota</taxon>
        <taxon>Alphaproteobacteria</taxon>
        <taxon>Rhodobacterales</taxon>
        <taxon>Roseobacteraceae</taxon>
        <taxon>Roseivivax</taxon>
    </lineage>
</organism>
<feature type="transmembrane region" description="Helical" evidence="1">
    <location>
        <begin position="35"/>
        <end position="57"/>
    </location>
</feature>
<protein>
    <submittedName>
        <fullName evidence="2">Uncharacterized protein</fullName>
    </submittedName>
</protein>
<name>A0A1X6ZBD0_9RHOB</name>